<evidence type="ECO:0000313" key="6">
    <source>
        <dbReference type="Proteomes" id="UP001190700"/>
    </source>
</evidence>
<dbReference type="AlphaFoldDB" id="A0AAE0KTT0"/>
<dbReference type="EMBL" id="LGRX02017662">
    <property type="protein sequence ID" value="KAK3260476.1"/>
    <property type="molecule type" value="Genomic_DNA"/>
</dbReference>
<keyword evidence="2" id="KW-0418">Kinase</keyword>
<evidence type="ECO:0000256" key="2">
    <source>
        <dbReference type="ARBA" id="ARBA00022777"/>
    </source>
</evidence>
<dbReference type="GO" id="GO:0005975">
    <property type="term" value="P:carbohydrate metabolic process"/>
    <property type="evidence" value="ECO:0007669"/>
    <property type="project" value="InterPro"/>
</dbReference>
<dbReference type="Pfam" id="PF02782">
    <property type="entry name" value="FGGY_C"/>
    <property type="match status" value="1"/>
</dbReference>
<dbReference type="InterPro" id="IPR043129">
    <property type="entry name" value="ATPase_NBD"/>
</dbReference>
<dbReference type="InterPro" id="IPR050406">
    <property type="entry name" value="FGGY_Carb_Kinase"/>
</dbReference>
<keyword evidence="6" id="KW-1185">Reference proteome</keyword>
<evidence type="ECO:0000256" key="1">
    <source>
        <dbReference type="ARBA" id="ARBA00022679"/>
    </source>
</evidence>
<protein>
    <recommendedName>
        <fullName evidence="7">Glycerol kinase</fullName>
    </recommendedName>
</protein>
<comment type="caution">
    <text evidence="5">The sequence shown here is derived from an EMBL/GenBank/DDBJ whole genome shotgun (WGS) entry which is preliminary data.</text>
</comment>
<dbReference type="PANTHER" id="PTHR43095:SF5">
    <property type="entry name" value="XYLULOSE KINASE"/>
    <property type="match status" value="1"/>
</dbReference>
<dbReference type="Gene3D" id="3.30.420.40">
    <property type="match status" value="2"/>
</dbReference>
<feature type="domain" description="Carbohydrate kinase FGGY N-terminal" evidence="3">
    <location>
        <begin position="1"/>
        <end position="94"/>
    </location>
</feature>
<dbReference type="SUPFAM" id="SSF53067">
    <property type="entry name" value="Actin-like ATPase domain"/>
    <property type="match status" value="2"/>
</dbReference>
<feature type="domain" description="Carbohydrate kinase FGGY C-terminal" evidence="4">
    <location>
        <begin position="104"/>
        <end position="285"/>
    </location>
</feature>
<evidence type="ECO:0008006" key="7">
    <source>
        <dbReference type="Google" id="ProtNLM"/>
    </source>
</evidence>
<dbReference type="Proteomes" id="UP001190700">
    <property type="component" value="Unassembled WGS sequence"/>
</dbReference>
<name>A0AAE0KTT0_9CHLO</name>
<dbReference type="Pfam" id="PF00370">
    <property type="entry name" value="FGGY_N"/>
    <property type="match status" value="1"/>
</dbReference>
<organism evidence="5 6">
    <name type="scientific">Cymbomonas tetramitiformis</name>
    <dbReference type="NCBI Taxonomy" id="36881"/>
    <lineage>
        <taxon>Eukaryota</taxon>
        <taxon>Viridiplantae</taxon>
        <taxon>Chlorophyta</taxon>
        <taxon>Pyramimonadophyceae</taxon>
        <taxon>Pyramimonadales</taxon>
        <taxon>Pyramimonadaceae</taxon>
        <taxon>Cymbomonas</taxon>
    </lineage>
</organism>
<evidence type="ECO:0000259" key="4">
    <source>
        <dbReference type="Pfam" id="PF02782"/>
    </source>
</evidence>
<sequence length="334" mass="35210">VMLPHDYINYRLTGKYCMECGDASGTGLLDISKRAFDEERCEDVDASLYSMLPPLVSSDAPIGTLLPAIAEELNLPAGIPVSPGGGDNMMSALGAGAVRSGPLIISLGTSATLFGYCEHAVEDASGVVAPFCDSTGGWMPLVCIQNCTSATEEMRSAFDLSHERISELAAEVPAGADGVTFLPYLTGARTPNWPHASGALVGLRPQSMQPGVLYRAAMEGVANSLLLGFRRMQELGMEANELRVVGGGSKNDVWCQIIADVFQMPVKKLIEAETAALGAAMQAAAISAGRPVAPYISAHPPSLADQILQFEPEHAAPYSVAFKQHVELGKKLFG</sequence>
<gene>
    <name evidence="5" type="ORF">CYMTET_30565</name>
</gene>
<dbReference type="InterPro" id="IPR018484">
    <property type="entry name" value="FGGY_N"/>
</dbReference>
<dbReference type="InterPro" id="IPR018485">
    <property type="entry name" value="FGGY_C"/>
</dbReference>
<dbReference type="GO" id="GO:0016301">
    <property type="term" value="F:kinase activity"/>
    <property type="evidence" value="ECO:0007669"/>
    <property type="project" value="UniProtKB-KW"/>
</dbReference>
<evidence type="ECO:0000313" key="5">
    <source>
        <dbReference type="EMBL" id="KAK3260476.1"/>
    </source>
</evidence>
<keyword evidence="1" id="KW-0808">Transferase</keyword>
<feature type="non-terminal residue" evidence="5">
    <location>
        <position position="1"/>
    </location>
</feature>
<proteinExistence type="predicted"/>
<reference evidence="5 6" key="1">
    <citation type="journal article" date="2015" name="Genome Biol. Evol.">
        <title>Comparative Genomics of a Bacterivorous Green Alga Reveals Evolutionary Causalities and Consequences of Phago-Mixotrophic Mode of Nutrition.</title>
        <authorList>
            <person name="Burns J.A."/>
            <person name="Paasch A."/>
            <person name="Narechania A."/>
            <person name="Kim E."/>
        </authorList>
    </citation>
    <scope>NUCLEOTIDE SEQUENCE [LARGE SCALE GENOMIC DNA]</scope>
    <source>
        <strain evidence="5 6">PLY_AMNH</strain>
    </source>
</reference>
<accession>A0AAE0KTT0</accession>
<dbReference type="PANTHER" id="PTHR43095">
    <property type="entry name" value="SUGAR KINASE"/>
    <property type="match status" value="1"/>
</dbReference>
<evidence type="ECO:0000259" key="3">
    <source>
        <dbReference type="Pfam" id="PF00370"/>
    </source>
</evidence>